<dbReference type="Pfam" id="PF07002">
    <property type="entry name" value="Copine"/>
    <property type="match status" value="1"/>
</dbReference>
<reference evidence="2" key="1">
    <citation type="journal article" date="2019" name="MBio">
        <title>Virus Genomes from Deep Sea Sediments Expand the Ocean Megavirome and Support Independent Origins of Viral Gigantism.</title>
        <authorList>
            <person name="Backstrom D."/>
            <person name="Yutin N."/>
            <person name="Jorgensen S.L."/>
            <person name="Dharamshi J."/>
            <person name="Homa F."/>
            <person name="Zaremba-Niedwiedzka K."/>
            <person name="Spang A."/>
            <person name="Wolf Y.I."/>
            <person name="Koonin E.V."/>
            <person name="Ettema T.J."/>
        </authorList>
    </citation>
    <scope>NUCLEOTIDE SEQUENCE</scope>
</reference>
<dbReference type="GO" id="GO:0004842">
    <property type="term" value="F:ubiquitin-protein transferase activity"/>
    <property type="evidence" value="ECO:0007669"/>
    <property type="project" value="TreeGrafter"/>
</dbReference>
<accession>A0A481YXC6</accession>
<organism evidence="2">
    <name type="scientific">Marseillevirus LCMAC202</name>
    <dbReference type="NCBI Taxonomy" id="2506606"/>
    <lineage>
        <taxon>Viruses</taxon>
        <taxon>Varidnaviria</taxon>
        <taxon>Bamfordvirae</taxon>
        <taxon>Nucleocytoviricota</taxon>
        <taxon>Megaviricetes</taxon>
        <taxon>Pimascovirales</taxon>
        <taxon>Pimascovirales incertae sedis</taxon>
        <taxon>Marseilleviridae</taxon>
    </lineage>
</organism>
<dbReference type="PANTHER" id="PTHR45751:SF11">
    <property type="entry name" value="COPINE FAMILY PROTEIN 2"/>
    <property type="match status" value="1"/>
</dbReference>
<gene>
    <name evidence="2" type="ORF">LCMAC202_01640</name>
</gene>
<dbReference type="Gene3D" id="3.40.50.410">
    <property type="entry name" value="von Willebrand factor, type A domain"/>
    <property type="match status" value="1"/>
</dbReference>
<dbReference type="GO" id="GO:0016567">
    <property type="term" value="P:protein ubiquitination"/>
    <property type="evidence" value="ECO:0007669"/>
    <property type="project" value="TreeGrafter"/>
</dbReference>
<dbReference type="SUPFAM" id="SSF53300">
    <property type="entry name" value="vWA-like"/>
    <property type="match status" value="1"/>
</dbReference>
<dbReference type="SMART" id="SM00327">
    <property type="entry name" value="VWA"/>
    <property type="match status" value="1"/>
</dbReference>
<dbReference type="InterPro" id="IPR036465">
    <property type="entry name" value="vWFA_dom_sf"/>
</dbReference>
<proteinExistence type="predicted"/>
<evidence type="ECO:0000259" key="1">
    <source>
        <dbReference type="SMART" id="SM00327"/>
    </source>
</evidence>
<protein>
    <submittedName>
        <fullName evidence="2">Copine</fullName>
    </submittedName>
</protein>
<feature type="domain" description="VWFA" evidence="1">
    <location>
        <begin position="41"/>
        <end position="233"/>
    </location>
</feature>
<dbReference type="InterPro" id="IPR002035">
    <property type="entry name" value="VWF_A"/>
</dbReference>
<evidence type="ECO:0000313" key="2">
    <source>
        <dbReference type="EMBL" id="QBK87818.1"/>
    </source>
</evidence>
<dbReference type="EMBL" id="MK500370">
    <property type="protein sequence ID" value="QBK87818.1"/>
    <property type="molecule type" value="Genomic_DNA"/>
</dbReference>
<dbReference type="PANTHER" id="PTHR45751">
    <property type="entry name" value="COPINE FAMILY PROTEIN 1"/>
    <property type="match status" value="1"/>
</dbReference>
<dbReference type="InterPro" id="IPR052079">
    <property type="entry name" value="E3_ligase/Copine_domain"/>
</dbReference>
<dbReference type="InterPro" id="IPR010734">
    <property type="entry name" value="Copine_C"/>
</dbReference>
<name>A0A481YXC6_9VIRU</name>
<sequence>MGNKTSKKARTSQLPGFKTIDDNYYSISEVQDALHEAGLETSQLVIGVDCTKSNTWNGKKTFAGKCLHHIGYSHNPYQQVIDILGRTLEPFDDDKLIPVFGFGDKTTKNKTVFPFNPDLTPCYRSAGVLQRYNEIIPGIELSGTTNFAPMINTAIDIVRITGEYHILVIITDGQVDQVADQIATRRAIVEASEYPLSIIIVGVGDGPWEEMEHYDDELPQRRFDNLQFVDFHKVMTKQRVEDYDAEFAKNALMEIPIQYKLIKQLGLLSNVAKGKPVYGLYTQAPTAPPAY</sequence>